<feature type="domain" description="Secretion system C-terminal sorting" evidence="1">
    <location>
        <begin position="479"/>
        <end position="554"/>
    </location>
</feature>
<dbReference type="Pfam" id="PF18962">
    <property type="entry name" value="Por_Secre_tail"/>
    <property type="match status" value="1"/>
</dbReference>
<dbReference type="InterPro" id="IPR026444">
    <property type="entry name" value="Secre_tail"/>
</dbReference>
<dbReference type="AlphaFoldDB" id="A0AAE3R472"/>
<dbReference type="NCBIfam" id="TIGR04183">
    <property type="entry name" value="Por_Secre_tail"/>
    <property type="match status" value="1"/>
</dbReference>
<keyword evidence="2" id="KW-0808">Transferase</keyword>
<protein>
    <submittedName>
        <fullName evidence="2">CotH kinase family protein</fullName>
    </submittedName>
</protein>
<name>A0AAE3R472_9BACT</name>
<reference evidence="2" key="1">
    <citation type="submission" date="2023-05" db="EMBL/GenBank/DDBJ databases">
        <authorList>
            <person name="Zhang X."/>
        </authorList>
    </citation>
    <scope>NUCLEOTIDE SEQUENCE</scope>
    <source>
        <strain evidence="2">BD1B2-1</strain>
    </source>
</reference>
<dbReference type="GO" id="GO:0016301">
    <property type="term" value="F:kinase activity"/>
    <property type="evidence" value="ECO:0007669"/>
    <property type="project" value="UniProtKB-KW"/>
</dbReference>
<gene>
    <name evidence="2" type="ORF">QNI22_06890</name>
</gene>
<dbReference type="InterPro" id="IPR014867">
    <property type="entry name" value="Spore_coat_CotH_CotH2/3/7"/>
</dbReference>
<evidence type="ECO:0000313" key="3">
    <source>
        <dbReference type="Proteomes" id="UP001232063"/>
    </source>
</evidence>
<comment type="caution">
    <text evidence="2">The sequence shown here is derived from an EMBL/GenBank/DDBJ whole genome shotgun (WGS) entry which is preliminary data.</text>
</comment>
<dbReference type="Proteomes" id="UP001232063">
    <property type="component" value="Unassembled WGS sequence"/>
</dbReference>
<organism evidence="2 3">
    <name type="scientific">Xanthocytophaga agilis</name>
    <dbReference type="NCBI Taxonomy" id="3048010"/>
    <lineage>
        <taxon>Bacteria</taxon>
        <taxon>Pseudomonadati</taxon>
        <taxon>Bacteroidota</taxon>
        <taxon>Cytophagia</taxon>
        <taxon>Cytophagales</taxon>
        <taxon>Rhodocytophagaceae</taxon>
        <taxon>Xanthocytophaga</taxon>
    </lineage>
</organism>
<evidence type="ECO:0000313" key="2">
    <source>
        <dbReference type="EMBL" id="MDJ1500362.1"/>
    </source>
</evidence>
<dbReference type="Pfam" id="PF08757">
    <property type="entry name" value="CotH"/>
    <property type="match status" value="1"/>
</dbReference>
<proteinExistence type="predicted"/>
<sequence>MKFCTTIVYSFLFAFIPFVIYSQNFTTSNLPIIIIDTHGQTIVDDPKIIADMGMIDNGPGTINKITDNWNNYTGKIGIEIRGSSSQMYPKKSYGFETRDPSDTEESHDVSLLGLPAENDWILYAPYSDKSMLRDVIAYHLSQRMGWYASRFRYCELVVDGEYKGVYILLEKIKRNSNRVNISKLKSTDNSGDNVTGGYILKIDKTTGTIGGGFDSQYQPNLPSGTNQGQKITFLYEYPERNDPPKGDDITPEQEQYIQGFMHAFESSLKGSNFADSAQGGYRKYINTASFIDYFLLTEAVFNVDGYRISTFMHKNKDSKGGLLTMGPVWDYNISQGNADYYNGNKTDQWAYRMNYSFSTDNSLVPFWWERLLEDTRYRDEAKCRWITLRKGAFYTDSLMHFIDSLATILQEAQNRNYQRWPILKEYVWPNAVIPGSYQGEVDYLKTWLTTRLAWLDYAIPGVCDALATENENKSSQVYLYPNPSSGDVYIQFDHLTENTPITAEVYNMLGQKIATQSFKWTNTPKLLPASQLSPGILLIKLYIRDTLISTKKVIRSN</sequence>
<accession>A0AAE3R472</accession>
<dbReference type="RefSeq" id="WP_314509895.1">
    <property type="nucleotide sequence ID" value="NZ_JASJOU010000002.1"/>
</dbReference>
<keyword evidence="2" id="KW-0418">Kinase</keyword>
<dbReference type="EMBL" id="JASJOU010000002">
    <property type="protein sequence ID" value="MDJ1500362.1"/>
    <property type="molecule type" value="Genomic_DNA"/>
</dbReference>
<keyword evidence="3" id="KW-1185">Reference proteome</keyword>
<evidence type="ECO:0000259" key="1">
    <source>
        <dbReference type="Pfam" id="PF18962"/>
    </source>
</evidence>